<feature type="compositionally biased region" description="Low complexity" evidence="2">
    <location>
        <begin position="219"/>
        <end position="229"/>
    </location>
</feature>
<dbReference type="STRING" id="747725.A0A168K947"/>
<feature type="region of interest" description="Disordered" evidence="2">
    <location>
        <begin position="554"/>
        <end position="587"/>
    </location>
</feature>
<feature type="compositionally biased region" description="Basic and acidic residues" evidence="2">
    <location>
        <begin position="25"/>
        <end position="34"/>
    </location>
</feature>
<organism evidence="3 4">
    <name type="scientific">Mucor lusitanicus CBS 277.49</name>
    <dbReference type="NCBI Taxonomy" id="747725"/>
    <lineage>
        <taxon>Eukaryota</taxon>
        <taxon>Fungi</taxon>
        <taxon>Fungi incertae sedis</taxon>
        <taxon>Mucoromycota</taxon>
        <taxon>Mucoromycotina</taxon>
        <taxon>Mucoromycetes</taxon>
        <taxon>Mucorales</taxon>
        <taxon>Mucorineae</taxon>
        <taxon>Mucoraceae</taxon>
        <taxon>Mucor</taxon>
    </lineage>
</organism>
<gene>
    <name evidence="3" type="ORF">MUCCIDRAFT_111493</name>
</gene>
<feature type="compositionally biased region" description="Polar residues" evidence="2">
    <location>
        <begin position="7"/>
        <end position="21"/>
    </location>
</feature>
<protein>
    <submittedName>
        <fullName evidence="3">Uncharacterized protein</fullName>
    </submittedName>
</protein>
<feature type="region of interest" description="Disordered" evidence="2">
    <location>
        <begin position="451"/>
        <end position="532"/>
    </location>
</feature>
<evidence type="ECO:0000256" key="1">
    <source>
        <dbReference type="SAM" id="Coils"/>
    </source>
</evidence>
<feature type="compositionally biased region" description="Low complexity" evidence="2">
    <location>
        <begin position="151"/>
        <end position="166"/>
    </location>
</feature>
<dbReference type="OrthoDB" id="2285833at2759"/>
<accession>A0A168K947</accession>
<feature type="compositionally biased region" description="Basic and acidic residues" evidence="2">
    <location>
        <begin position="451"/>
        <end position="476"/>
    </location>
</feature>
<feature type="compositionally biased region" description="Acidic residues" evidence="2">
    <location>
        <begin position="560"/>
        <end position="579"/>
    </location>
</feature>
<name>A0A168K947_MUCCL</name>
<dbReference type="Proteomes" id="UP000077051">
    <property type="component" value="Unassembled WGS sequence"/>
</dbReference>
<feature type="region of interest" description="Disordered" evidence="2">
    <location>
        <begin position="1"/>
        <end position="45"/>
    </location>
</feature>
<feature type="compositionally biased region" description="Basic and acidic residues" evidence="2">
    <location>
        <begin position="506"/>
        <end position="532"/>
    </location>
</feature>
<evidence type="ECO:0000313" key="3">
    <source>
        <dbReference type="EMBL" id="OAD02133.1"/>
    </source>
</evidence>
<feature type="region of interest" description="Disordered" evidence="2">
    <location>
        <begin position="1109"/>
        <end position="1138"/>
    </location>
</feature>
<comment type="caution">
    <text evidence="3">The sequence shown here is derived from an EMBL/GenBank/DDBJ whole genome shotgun (WGS) entry which is preliminary data.</text>
</comment>
<keyword evidence="4" id="KW-1185">Reference proteome</keyword>
<dbReference type="EMBL" id="AMYB01000005">
    <property type="protein sequence ID" value="OAD02133.1"/>
    <property type="molecule type" value="Genomic_DNA"/>
</dbReference>
<evidence type="ECO:0000313" key="4">
    <source>
        <dbReference type="Proteomes" id="UP000077051"/>
    </source>
</evidence>
<feature type="coiled-coil region" evidence="1">
    <location>
        <begin position="800"/>
        <end position="834"/>
    </location>
</feature>
<dbReference type="VEuPathDB" id="FungiDB:MUCCIDRAFT_111493"/>
<sequence>MSRRSKPVQQQTTFTGVNNELPQLRSRESLKRQISDVPEGPSSKRTRVHSLRDYFNQSMVNHLNSMIQNAWKKSKGDKAKFTKEVNLLKTKSETPRLPSGTLKDAANLAHCEHHEMVTYMDKNGEKLNKFLWKDFFDANVDNVAQRFQAGHAATSSSTPAGPSAAPLQPMAAGPSSAPFQPMAAAGPSTPSMPFTSPFQSTAAGPSTVTASSDDDDTSSETTISEIGSVFDEDPTKDYRTCSVTMNKILRTDLPEAIKNIIFGKLNDATHRSTDYALNYYLVLHLLLLKFRDGTFALENQTPVFRDAPGFAIARLLPAGYVKSEHCNVTHSALPIPTAFFASTNLAQDFDLLFQKSHLALMQSYFFGVQGALESSLTAHPVQKALFQSLIPCNVTPQKYNAHGLSSAECQNVANKIQTNIGNMWKGNKIFKHLLNKLLYALLSIHLAPDREAQRQEAKTKRDKGKSKDKGKGKERATPLPPSAGGPSTTQSASIKPFTRNAFRNIRRGETKKINSYQAKKEQDPSNPKWDSKIQHCQSRIDRCYHLYKNSPHSIETPSAVDDDDEKVVSVEDQEEEEENKEAQAQSDLSRRRLRVLTAVCRDLLLDDGIAACTEDHIKKLLEDPQQPEVDCCLNLVTRLKPYIPRKDAQNSLARVLPFCLLANDTLGFTGYNKFQRKLLPDPQFTHQYPLSLSARTIYHALDRGPDRLIMYSYDGSVLISATKANQNKDACYNSIFDLNAVQQVCKSYGLTFAQHMTLLPGLKTVRILGCRPKKATYNEDTKGDKQQRWTKEVLQNEIVVREAQKDDDAINADINEAEERVKVLKEELKSALKEFDYASFGQKIKDKKKTWIPGVTNNALYGEIQQLKIDRNEAFMKTQHIRQEMRSVRQSLFYMRTAKKNKSKIRELNAAKSTATTTAEDIPALRRGGHGVHIGPRRLAQDIDIDNDVVFSGTDNGFVTMTETVAFDAKRFAFHLDMFCHQGLDKEEQAALVAKHDPAFLSLPPSYKIKADDVDFRCGYRKARLKLERRKRENPHIRQLEQASRESSLKGADTAQSYLSRFSVQKSNSGALQAFYDSPARRAENRHLELHNKTQRNKICASERQFVVQHKKEESSGPAGEGSSRRKPKPKPIMMIGDSGLGVGSTIKGYRRYGGTWKQNLQGGNTHVCCTSEYMTSQTCMYCFSKLTHPTSKQVVKGKVVTKKVPGAFVCLNPDCVLQQFGRNVFARDKLSALAIGLSGVNQLLFQATFPQLSRKFSDTSTDFINKTASFRSGREARASA</sequence>
<evidence type="ECO:0000256" key="2">
    <source>
        <dbReference type="SAM" id="MobiDB-lite"/>
    </source>
</evidence>
<keyword evidence="1" id="KW-0175">Coiled coil</keyword>
<proteinExistence type="predicted"/>
<feature type="compositionally biased region" description="Low complexity" evidence="2">
    <location>
        <begin position="187"/>
        <end position="211"/>
    </location>
</feature>
<feature type="region of interest" description="Disordered" evidence="2">
    <location>
        <begin position="151"/>
        <end position="229"/>
    </location>
</feature>
<reference evidence="3 4" key="1">
    <citation type="submission" date="2015-06" db="EMBL/GenBank/DDBJ databases">
        <title>Expansion of signal transduction pathways in fungi by whole-genome duplication.</title>
        <authorList>
            <consortium name="DOE Joint Genome Institute"/>
            <person name="Corrochano L.M."/>
            <person name="Kuo A."/>
            <person name="Marcet-Houben M."/>
            <person name="Polaino S."/>
            <person name="Salamov A."/>
            <person name="Villalobos J.M."/>
            <person name="Alvarez M.I."/>
            <person name="Avalos J."/>
            <person name="Benito E.P."/>
            <person name="Benoit I."/>
            <person name="Burger G."/>
            <person name="Camino L.P."/>
            <person name="Canovas D."/>
            <person name="Cerda-Olmedo E."/>
            <person name="Cheng J.-F."/>
            <person name="Dominguez A."/>
            <person name="Elias M."/>
            <person name="Eslava A.P."/>
            <person name="Glaser F."/>
            <person name="Grimwood J."/>
            <person name="Gutierrez G."/>
            <person name="Heitman J."/>
            <person name="Henrissat B."/>
            <person name="Iturriaga E.A."/>
            <person name="Lang B.F."/>
            <person name="Lavin J.L."/>
            <person name="Lee S."/>
            <person name="Li W."/>
            <person name="Lindquist E."/>
            <person name="Lopez-Garcia S."/>
            <person name="Luque E.M."/>
            <person name="Marcos A.T."/>
            <person name="Martin J."/>
            <person name="Mccluskey K."/>
            <person name="Medina H.R."/>
            <person name="Miralles-Duran A."/>
            <person name="Miyazaki A."/>
            <person name="Munoz-Torres E."/>
            <person name="Oguiza J.A."/>
            <person name="Ohm R."/>
            <person name="Olmedo M."/>
            <person name="Orejas M."/>
            <person name="Ortiz-Castellanos L."/>
            <person name="Pisabarro A.G."/>
            <person name="Rodriguez-Romero J."/>
            <person name="Ruiz-Herrera J."/>
            <person name="Ruiz-Vazquez R."/>
            <person name="Sanz C."/>
            <person name="Schackwitz W."/>
            <person name="Schmutz J."/>
            <person name="Shahriari M."/>
            <person name="Shelest E."/>
            <person name="Silva-Franco F."/>
            <person name="Soanes D."/>
            <person name="Syed K."/>
            <person name="Tagua V.G."/>
            <person name="Talbot N.J."/>
            <person name="Thon M."/>
            <person name="De Vries R.P."/>
            <person name="Wiebenga A."/>
            <person name="Yadav J.S."/>
            <person name="Braun E.L."/>
            <person name="Baker S."/>
            <person name="Garre V."/>
            <person name="Horwitz B."/>
            <person name="Torres-Martinez S."/>
            <person name="Idnurm A."/>
            <person name="Herrera-Estrella A."/>
            <person name="Gabaldon T."/>
            <person name="Grigoriev I.V."/>
        </authorList>
    </citation>
    <scope>NUCLEOTIDE SEQUENCE [LARGE SCALE GENOMIC DNA]</scope>
    <source>
        <strain evidence="3 4">CBS 277.49</strain>
    </source>
</reference>